<proteinExistence type="predicted"/>
<evidence type="ECO:0000313" key="2">
    <source>
        <dbReference type="Proteomes" id="UP000027222"/>
    </source>
</evidence>
<protein>
    <submittedName>
        <fullName evidence="1">Uncharacterized protein</fullName>
    </submittedName>
</protein>
<dbReference type="HOGENOM" id="CLU_081359_0_0_1"/>
<keyword evidence="2" id="KW-1185">Reference proteome</keyword>
<organism evidence="1 2">
    <name type="scientific">Galerina marginata (strain CBS 339.88)</name>
    <dbReference type="NCBI Taxonomy" id="685588"/>
    <lineage>
        <taxon>Eukaryota</taxon>
        <taxon>Fungi</taxon>
        <taxon>Dikarya</taxon>
        <taxon>Basidiomycota</taxon>
        <taxon>Agaricomycotina</taxon>
        <taxon>Agaricomycetes</taxon>
        <taxon>Agaricomycetidae</taxon>
        <taxon>Agaricales</taxon>
        <taxon>Agaricineae</taxon>
        <taxon>Strophariaceae</taxon>
        <taxon>Galerina</taxon>
    </lineage>
</organism>
<dbReference type="Proteomes" id="UP000027222">
    <property type="component" value="Unassembled WGS sequence"/>
</dbReference>
<sequence length="239" mass="26392">MAFADGYVSPQNLMNTRSPVFGASFINPQHQSPAIPSKGYRTGAKLQHVGYLKPGKQHRLSQDPVPTAQSMLDGSYAIAVENMGEPDIVVYVPRSPEYCGQPSLASVVFTVHGKPGPYLSDLIKGRVTVDAPSDELFKPMGWHRTSLTIDWPGVTTRTDYLACSDKSNFRTRVEVAATVAARVADLLKEGKAGKFKWGPQAIDSRTSPWNMAKIDYRDVRLIGMNYYRKTWVPVLAMDA</sequence>
<dbReference type="EMBL" id="KL142370">
    <property type="protein sequence ID" value="KDR82121.1"/>
    <property type="molecule type" value="Genomic_DNA"/>
</dbReference>
<gene>
    <name evidence="1" type="ORF">GALMADRAFT_222002</name>
</gene>
<name>A0A067TG47_GALM3</name>
<dbReference type="AlphaFoldDB" id="A0A067TG47"/>
<evidence type="ECO:0000313" key="1">
    <source>
        <dbReference type="EMBL" id="KDR82121.1"/>
    </source>
</evidence>
<dbReference type="OrthoDB" id="2602575at2759"/>
<reference evidence="2" key="1">
    <citation type="journal article" date="2014" name="Proc. Natl. Acad. Sci. U.S.A.">
        <title>Extensive sampling of basidiomycete genomes demonstrates inadequacy of the white-rot/brown-rot paradigm for wood decay fungi.</title>
        <authorList>
            <person name="Riley R."/>
            <person name="Salamov A.A."/>
            <person name="Brown D.W."/>
            <person name="Nagy L.G."/>
            <person name="Floudas D."/>
            <person name="Held B.W."/>
            <person name="Levasseur A."/>
            <person name="Lombard V."/>
            <person name="Morin E."/>
            <person name="Otillar R."/>
            <person name="Lindquist E.A."/>
            <person name="Sun H."/>
            <person name="LaButti K.M."/>
            <person name="Schmutz J."/>
            <person name="Jabbour D."/>
            <person name="Luo H."/>
            <person name="Baker S.E."/>
            <person name="Pisabarro A.G."/>
            <person name="Walton J.D."/>
            <person name="Blanchette R.A."/>
            <person name="Henrissat B."/>
            <person name="Martin F."/>
            <person name="Cullen D."/>
            <person name="Hibbett D.S."/>
            <person name="Grigoriev I.V."/>
        </authorList>
    </citation>
    <scope>NUCLEOTIDE SEQUENCE [LARGE SCALE GENOMIC DNA]</scope>
    <source>
        <strain evidence="2">CBS 339.88</strain>
    </source>
</reference>
<accession>A0A067TG47</accession>